<evidence type="ECO:0000313" key="3">
    <source>
        <dbReference type="EMBL" id="MBB5803157.1"/>
    </source>
</evidence>
<accession>A0A7W9M0U7</accession>
<keyword evidence="1" id="KW-0472">Membrane</keyword>
<dbReference type="PROSITE" id="PS51318">
    <property type="entry name" value="TAT"/>
    <property type="match status" value="1"/>
</dbReference>
<comment type="caution">
    <text evidence="3">The sequence shown here is derived from an EMBL/GenBank/DDBJ whole genome shotgun (WGS) entry which is preliminary data.</text>
</comment>
<feature type="signal peptide" evidence="2">
    <location>
        <begin position="1"/>
        <end position="25"/>
    </location>
</feature>
<feature type="chain" id="PRO_5039511270" evidence="2">
    <location>
        <begin position="26"/>
        <end position="883"/>
    </location>
</feature>
<name>A0A7W9M0U7_9PSEU</name>
<reference evidence="3 4" key="1">
    <citation type="submission" date="2020-08" db="EMBL/GenBank/DDBJ databases">
        <title>Sequencing the genomes of 1000 actinobacteria strains.</title>
        <authorList>
            <person name="Klenk H.-P."/>
        </authorList>
    </citation>
    <scope>NUCLEOTIDE SEQUENCE [LARGE SCALE GENOMIC DNA]</scope>
    <source>
        <strain evidence="3 4">DSM 45486</strain>
    </source>
</reference>
<dbReference type="InterPro" id="IPR006311">
    <property type="entry name" value="TAT_signal"/>
</dbReference>
<feature type="transmembrane region" description="Helical" evidence="1">
    <location>
        <begin position="736"/>
        <end position="755"/>
    </location>
</feature>
<keyword evidence="1" id="KW-1133">Transmembrane helix</keyword>
<sequence>MTSRRLLGLLLALLALLGAPSAVLARPDTAQAQPSTGNVQAGAIRYVQVQWGTSAYSKYIQMYRRNHPDVTPGRNVVVVLFEQDGVRTAVVTASFNRQTRPADATIDFDVYRDGEPPRTESFKSSGVGGDGLGTLELPADDSGIFHAEPLLKSWTLLRGVDHLVTVVESERQFCVTAGIDCWNRLRGTASEPPMFPNMTVAYYNVEIHNAVAVEDGSQGPEATIAQDHKIADQGMGRLKEALKTWRAGGSLIGPVPEQAFSAVVPGAVAAEPHAGPLVDALHGPAPPGDTGGIDLSTVELRHLADPGPDKGMRYSARGAVAPRDTGHEAGRANLAQASDAFFVWLSLTPDKFWVNLNPAEPDRIIDPALAATDAGRVLLRADLELKRSVGRLIHPDTELGAEFWERLRAGPDQQVCLSFRQWIVPAPATVHSGEDSVHILEAPLEVKLESEYRRDLGQDGPACGSAGQDVMDHNERVYRELILPEVQKAVDSAPEYADLRRVHLSRVAAAWYRELSSRRVTTYAGYVDRGDALPWPAREPWSPRQVFDEYVASYTNGEFNVSHEEERGEYIVTHTYVYGGVDFSQVPFTEVDDDALRARWPDVAAAALDSATRRATDGSSHAWLGVRGTPQAAEVLATVPEQPTTLGKWAWAGIAVGGLVALLFLRGIVGARVERLRKRPARVWVDRGEARVGTTTDAYVMGDRVQVKVPAGSSDRDPLTGPEGHAFQVRICRVPLAIKTTVGLVVVVGAVIWFVNWPGPAHPATLLTPATGQAPPPVPVALPQNPPHQVTSVTRPPKTPGTCFGGVIPDTGVVTAASGVSVVDCASPDAHYRSIESFYGTTDMSRCDAVPETQYTYSVTWTRGGVPISSTVHCLIGLGPYAR</sequence>
<evidence type="ECO:0000256" key="2">
    <source>
        <dbReference type="SAM" id="SignalP"/>
    </source>
</evidence>
<dbReference type="EMBL" id="JACHMO010000001">
    <property type="protein sequence ID" value="MBB5803157.1"/>
    <property type="molecule type" value="Genomic_DNA"/>
</dbReference>
<proteinExistence type="predicted"/>
<dbReference type="AlphaFoldDB" id="A0A7W9M0U7"/>
<feature type="transmembrane region" description="Helical" evidence="1">
    <location>
        <begin position="649"/>
        <end position="669"/>
    </location>
</feature>
<protein>
    <submittedName>
        <fullName evidence="3">Uncharacterized protein</fullName>
    </submittedName>
</protein>
<evidence type="ECO:0000313" key="4">
    <source>
        <dbReference type="Proteomes" id="UP000552097"/>
    </source>
</evidence>
<gene>
    <name evidence="3" type="ORF">F4560_002925</name>
</gene>
<dbReference type="RefSeq" id="WP_184920329.1">
    <property type="nucleotide sequence ID" value="NZ_JACHMO010000001.1"/>
</dbReference>
<keyword evidence="2" id="KW-0732">Signal</keyword>
<dbReference type="Proteomes" id="UP000552097">
    <property type="component" value="Unassembled WGS sequence"/>
</dbReference>
<evidence type="ECO:0000256" key="1">
    <source>
        <dbReference type="SAM" id="Phobius"/>
    </source>
</evidence>
<keyword evidence="1" id="KW-0812">Transmembrane</keyword>
<keyword evidence="4" id="KW-1185">Reference proteome</keyword>
<organism evidence="3 4">
    <name type="scientific">Saccharothrix ecbatanensis</name>
    <dbReference type="NCBI Taxonomy" id="1105145"/>
    <lineage>
        <taxon>Bacteria</taxon>
        <taxon>Bacillati</taxon>
        <taxon>Actinomycetota</taxon>
        <taxon>Actinomycetes</taxon>
        <taxon>Pseudonocardiales</taxon>
        <taxon>Pseudonocardiaceae</taxon>
        <taxon>Saccharothrix</taxon>
    </lineage>
</organism>